<reference evidence="4" key="2">
    <citation type="submission" date="2023-06" db="EMBL/GenBank/DDBJ databases">
        <authorList>
            <person name="Ma L."/>
            <person name="Liu K.-W."/>
            <person name="Li Z."/>
            <person name="Hsiao Y.-Y."/>
            <person name="Qi Y."/>
            <person name="Fu T."/>
            <person name="Tang G."/>
            <person name="Zhang D."/>
            <person name="Sun W.-H."/>
            <person name="Liu D.-K."/>
            <person name="Li Y."/>
            <person name="Chen G.-Z."/>
            <person name="Liu X.-D."/>
            <person name="Liao X.-Y."/>
            <person name="Jiang Y.-T."/>
            <person name="Yu X."/>
            <person name="Hao Y."/>
            <person name="Huang J."/>
            <person name="Zhao X.-W."/>
            <person name="Ke S."/>
            <person name="Chen Y.-Y."/>
            <person name="Wu W.-L."/>
            <person name="Hsu J.-L."/>
            <person name="Lin Y.-F."/>
            <person name="Huang M.-D."/>
            <person name="Li C.-Y."/>
            <person name="Huang L."/>
            <person name="Wang Z.-W."/>
            <person name="Zhao X."/>
            <person name="Zhong W.-Y."/>
            <person name="Peng D.-H."/>
            <person name="Ahmad S."/>
            <person name="Lan S."/>
            <person name="Zhang J.-S."/>
            <person name="Tsai W.-C."/>
            <person name="Van De Peer Y."/>
            <person name="Liu Z.-J."/>
        </authorList>
    </citation>
    <scope>NUCLEOTIDE SEQUENCE</scope>
    <source>
        <strain evidence="4">CP</strain>
        <tissue evidence="4">Leaves</tissue>
    </source>
</reference>
<dbReference type="GO" id="GO:0003723">
    <property type="term" value="F:RNA binding"/>
    <property type="evidence" value="ECO:0007669"/>
    <property type="project" value="UniProtKB-KW"/>
</dbReference>
<feature type="domain" description="RDRP helical" evidence="3">
    <location>
        <begin position="2"/>
        <end position="47"/>
    </location>
</feature>
<feature type="domain" description="RDRP core" evidence="2">
    <location>
        <begin position="134"/>
        <end position="359"/>
    </location>
</feature>
<keyword evidence="1 4" id="KW-0696">RNA-directed RNA polymerase</keyword>
<dbReference type="InterPro" id="IPR058751">
    <property type="entry name" value="RDRP_helical"/>
</dbReference>
<evidence type="ECO:0000259" key="3">
    <source>
        <dbReference type="Pfam" id="PF26252"/>
    </source>
</evidence>
<reference evidence="4" key="1">
    <citation type="journal article" date="2023" name="Nat. Commun.">
        <title>Diploid and tetraploid genomes of Acorus and the evolution of monocots.</title>
        <authorList>
            <person name="Ma L."/>
            <person name="Liu K.W."/>
            <person name="Li Z."/>
            <person name="Hsiao Y.Y."/>
            <person name="Qi Y."/>
            <person name="Fu T."/>
            <person name="Tang G.D."/>
            <person name="Zhang D."/>
            <person name="Sun W.H."/>
            <person name="Liu D.K."/>
            <person name="Li Y."/>
            <person name="Chen G.Z."/>
            <person name="Liu X.D."/>
            <person name="Liao X.Y."/>
            <person name="Jiang Y.T."/>
            <person name="Yu X."/>
            <person name="Hao Y."/>
            <person name="Huang J."/>
            <person name="Zhao X.W."/>
            <person name="Ke S."/>
            <person name="Chen Y.Y."/>
            <person name="Wu W.L."/>
            <person name="Hsu J.L."/>
            <person name="Lin Y.F."/>
            <person name="Huang M.D."/>
            <person name="Li C.Y."/>
            <person name="Huang L."/>
            <person name="Wang Z.W."/>
            <person name="Zhao X."/>
            <person name="Zhong W.Y."/>
            <person name="Peng D.H."/>
            <person name="Ahmad S."/>
            <person name="Lan S."/>
            <person name="Zhang J.S."/>
            <person name="Tsai W.C."/>
            <person name="Van de Peer Y."/>
            <person name="Liu Z.J."/>
        </authorList>
    </citation>
    <scope>NUCLEOTIDE SEQUENCE</scope>
    <source>
        <strain evidence="4">CP</strain>
    </source>
</reference>
<keyword evidence="1" id="KW-0943">RNA-mediated gene silencing</keyword>
<name>A0AAV9CL67_ACOCL</name>
<evidence type="ECO:0000313" key="4">
    <source>
        <dbReference type="EMBL" id="KAK1289404.1"/>
    </source>
</evidence>
<protein>
    <recommendedName>
        <fullName evidence="1">RNA-dependent RNA polymerase</fullName>
        <ecNumber evidence="1">2.7.7.48</ecNumber>
    </recommendedName>
</protein>
<dbReference type="Proteomes" id="UP001180020">
    <property type="component" value="Unassembled WGS sequence"/>
</dbReference>
<keyword evidence="1" id="KW-0808">Transferase</keyword>
<sequence>MLRKLEDAISVDEILELKNLPMSTFESKVWRALCHNDIDEKDRRKNFDWGTRKPHVYHCYVDLQGQCTFKGPFLQNSRTHLQRVLGDENVLVVKFAEDDGADKNKMEHSGSSALYHNIAKNGILVGLRRYRFFVHEARKIFMHIHNVPTISKYMARLSLILAKTIKLEVDMAHVNLSCIEDIPCMDEYGNIVYDEKGEPKIHTDGTGFISQDVAIKCPKNIYREDVQRIILQDGNKQDVSTTKFKYLIGEPPLLIQCRLFNDGCAVKGTLLLDKRLPPHTILIRPSMIKVDTDPNESTEQSVNSLEIVARSNQPKKASVSKLLIALLHYGGVPKEYFIELLMTYIEDAQHASLNKQAALAGCMVQCGPTFD</sequence>
<proteinExistence type="inferred from homology"/>
<keyword evidence="1" id="KW-0694">RNA-binding</keyword>
<dbReference type="GO" id="GO:0003968">
    <property type="term" value="F:RNA-directed RNA polymerase activity"/>
    <property type="evidence" value="ECO:0007669"/>
    <property type="project" value="UniProtKB-KW"/>
</dbReference>
<dbReference type="PANTHER" id="PTHR23079">
    <property type="entry name" value="RNA-DEPENDENT RNA POLYMERASE"/>
    <property type="match status" value="1"/>
</dbReference>
<dbReference type="EMBL" id="JAUJYO010000018">
    <property type="protein sequence ID" value="KAK1289404.1"/>
    <property type="molecule type" value="Genomic_DNA"/>
</dbReference>
<accession>A0AAV9CL67</accession>
<keyword evidence="1" id="KW-0548">Nucleotidyltransferase</keyword>
<comment type="function">
    <text evidence="1">Probably involved in the RNA silencing pathway and required for the generation of small interfering RNAs (siRNAs).</text>
</comment>
<dbReference type="GO" id="GO:0031380">
    <property type="term" value="C:nuclear RNA-directed RNA polymerase complex"/>
    <property type="evidence" value="ECO:0007669"/>
    <property type="project" value="TreeGrafter"/>
</dbReference>
<evidence type="ECO:0000256" key="1">
    <source>
        <dbReference type="RuleBase" id="RU363098"/>
    </source>
</evidence>
<organism evidence="4 5">
    <name type="scientific">Acorus calamus</name>
    <name type="common">Sweet flag</name>
    <dbReference type="NCBI Taxonomy" id="4465"/>
    <lineage>
        <taxon>Eukaryota</taxon>
        <taxon>Viridiplantae</taxon>
        <taxon>Streptophyta</taxon>
        <taxon>Embryophyta</taxon>
        <taxon>Tracheophyta</taxon>
        <taxon>Spermatophyta</taxon>
        <taxon>Magnoliopsida</taxon>
        <taxon>Liliopsida</taxon>
        <taxon>Acoraceae</taxon>
        <taxon>Acorus</taxon>
    </lineage>
</organism>
<evidence type="ECO:0000259" key="2">
    <source>
        <dbReference type="Pfam" id="PF05183"/>
    </source>
</evidence>
<dbReference type="AlphaFoldDB" id="A0AAV9CL67"/>
<dbReference type="Pfam" id="PF26252">
    <property type="entry name" value="RdRP_helical"/>
    <property type="match status" value="1"/>
</dbReference>
<dbReference type="PANTHER" id="PTHR23079:SF55">
    <property type="entry name" value="RNA-DIRECTED RNA POLYMERASE"/>
    <property type="match status" value="1"/>
</dbReference>
<dbReference type="EC" id="2.7.7.48" evidence="1"/>
<comment type="caution">
    <text evidence="4">The sequence shown here is derived from an EMBL/GenBank/DDBJ whole genome shotgun (WGS) entry which is preliminary data.</text>
</comment>
<dbReference type="InterPro" id="IPR007855">
    <property type="entry name" value="RDRP"/>
</dbReference>
<dbReference type="InterPro" id="IPR057596">
    <property type="entry name" value="RDRP_core"/>
</dbReference>
<evidence type="ECO:0000313" key="5">
    <source>
        <dbReference type="Proteomes" id="UP001180020"/>
    </source>
</evidence>
<comment type="catalytic activity">
    <reaction evidence="1">
        <text>RNA(n) + a ribonucleoside 5'-triphosphate = RNA(n+1) + diphosphate</text>
        <dbReference type="Rhea" id="RHEA:21248"/>
        <dbReference type="Rhea" id="RHEA-COMP:14527"/>
        <dbReference type="Rhea" id="RHEA-COMP:17342"/>
        <dbReference type="ChEBI" id="CHEBI:33019"/>
        <dbReference type="ChEBI" id="CHEBI:61557"/>
        <dbReference type="ChEBI" id="CHEBI:140395"/>
        <dbReference type="EC" id="2.7.7.48"/>
    </reaction>
</comment>
<dbReference type="Pfam" id="PF05183">
    <property type="entry name" value="RdRP"/>
    <property type="match status" value="1"/>
</dbReference>
<comment type="similarity">
    <text evidence="1">Belongs to the RdRP family.</text>
</comment>
<gene>
    <name evidence="4" type="primary">RDR4</name>
    <name evidence="4" type="ORF">QJS10_CPB18g01023</name>
</gene>
<keyword evidence="5" id="KW-1185">Reference proteome</keyword>
<dbReference type="GO" id="GO:0030422">
    <property type="term" value="P:siRNA processing"/>
    <property type="evidence" value="ECO:0007669"/>
    <property type="project" value="TreeGrafter"/>
</dbReference>